<keyword evidence="1" id="KW-0732">Signal</keyword>
<dbReference type="AlphaFoldDB" id="A0A0A1UDJ6"/>
<evidence type="ECO:0000313" key="3">
    <source>
        <dbReference type="Proteomes" id="UP000014680"/>
    </source>
</evidence>
<dbReference type="KEGG" id="eiv:EIN_215130"/>
<name>A0A0A1UDJ6_ENTIV</name>
<proteinExistence type="predicted"/>
<keyword evidence="3" id="KW-1185">Reference proteome</keyword>
<reference evidence="2 3" key="1">
    <citation type="submission" date="2012-10" db="EMBL/GenBank/DDBJ databases">
        <authorList>
            <person name="Zafar N."/>
            <person name="Inman J."/>
            <person name="Hall N."/>
            <person name="Lorenzi H."/>
            <person name="Caler E."/>
        </authorList>
    </citation>
    <scope>NUCLEOTIDE SEQUENCE [LARGE SCALE GENOMIC DNA]</scope>
    <source>
        <strain evidence="2 3">IP1</strain>
    </source>
</reference>
<evidence type="ECO:0008006" key="4">
    <source>
        <dbReference type="Google" id="ProtNLM"/>
    </source>
</evidence>
<protein>
    <recommendedName>
        <fullName evidence="4">RxLR effector protein</fullName>
    </recommendedName>
</protein>
<dbReference type="Proteomes" id="UP000014680">
    <property type="component" value="Unassembled WGS sequence"/>
</dbReference>
<feature type="chain" id="PRO_5001980456" description="RxLR effector protein" evidence="1">
    <location>
        <begin position="23"/>
        <end position="135"/>
    </location>
</feature>
<sequence>MRGIVMIMLVVSLCGAVPSVSSKSPSTSKDGDEEVKIKFDEQTVKDIDNTKLMYKSMKLNKKDLKKDIPFFEKVRENAKRLRKVVKGRRELDKIINKKLIKGIVNYSKKAPFQTTPTVSSYKKLVKAKTSDILRK</sequence>
<gene>
    <name evidence="2" type="ORF">EIN_215130</name>
</gene>
<accession>A0A0A1UDJ6</accession>
<dbReference type="RefSeq" id="XP_004257131.1">
    <property type="nucleotide sequence ID" value="XM_004257083.1"/>
</dbReference>
<organism evidence="2 3">
    <name type="scientific">Entamoeba invadens IP1</name>
    <dbReference type="NCBI Taxonomy" id="370355"/>
    <lineage>
        <taxon>Eukaryota</taxon>
        <taxon>Amoebozoa</taxon>
        <taxon>Evosea</taxon>
        <taxon>Archamoebae</taxon>
        <taxon>Mastigamoebida</taxon>
        <taxon>Entamoebidae</taxon>
        <taxon>Entamoeba</taxon>
    </lineage>
</organism>
<dbReference type="OMA" id="IILCCEG"/>
<dbReference type="VEuPathDB" id="AmoebaDB:EIN_215130"/>
<evidence type="ECO:0000313" key="2">
    <source>
        <dbReference type="EMBL" id="ELP90360.1"/>
    </source>
</evidence>
<dbReference type="EMBL" id="KB206487">
    <property type="protein sequence ID" value="ELP90360.1"/>
    <property type="molecule type" value="Genomic_DNA"/>
</dbReference>
<dbReference type="GeneID" id="14889338"/>
<feature type="signal peptide" evidence="1">
    <location>
        <begin position="1"/>
        <end position="22"/>
    </location>
</feature>
<evidence type="ECO:0000256" key="1">
    <source>
        <dbReference type="SAM" id="SignalP"/>
    </source>
</evidence>